<keyword evidence="1" id="KW-0238">DNA-binding</keyword>
<dbReference type="GO" id="GO:0003677">
    <property type="term" value="F:DNA binding"/>
    <property type="evidence" value="ECO:0007669"/>
    <property type="project" value="UniProtKB-KW"/>
</dbReference>
<evidence type="ECO:0000313" key="2">
    <source>
        <dbReference type="Proteomes" id="UP000533724"/>
    </source>
</evidence>
<accession>A0A7W6UIZ3</accession>
<protein>
    <submittedName>
        <fullName evidence="1">DNA-binding PadR family transcriptional regulator</fullName>
    </submittedName>
</protein>
<comment type="caution">
    <text evidence="1">The sequence shown here is derived from an EMBL/GenBank/DDBJ whole genome shotgun (WGS) entry which is preliminary data.</text>
</comment>
<name>A0A7W6UIZ3_9HYPH</name>
<reference evidence="1 2" key="1">
    <citation type="submission" date="2020-08" db="EMBL/GenBank/DDBJ databases">
        <title>Genomic Encyclopedia of Type Strains, Phase IV (KMG-V): Genome sequencing to study the core and pangenomes of soil and plant-associated prokaryotes.</title>
        <authorList>
            <person name="Whitman W."/>
        </authorList>
    </citation>
    <scope>NUCLEOTIDE SEQUENCE [LARGE SCALE GENOMIC DNA]</scope>
    <source>
        <strain evidence="1 2">SEMIA 414</strain>
    </source>
</reference>
<gene>
    <name evidence="1" type="ORF">GGE15_001495</name>
</gene>
<dbReference type="Proteomes" id="UP000533724">
    <property type="component" value="Unassembled WGS sequence"/>
</dbReference>
<organism evidence="1 2">
    <name type="scientific">Rhizobium esperanzae</name>
    <dbReference type="NCBI Taxonomy" id="1967781"/>
    <lineage>
        <taxon>Bacteria</taxon>
        <taxon>Pseudomonadati</taxon>
        <taxon>Pseudomonadota</taxon>
        <taxon>Alphaproteobacteria</taxon>
        <taxon>Hyphomicrobiales</taxon>
        <taxon>Rhizobiaceae</taxon>
        <taxon>Rhizobium/Agrobacterium group</taxon>
        <taxon>Rhizobium</taxon>
    </lineage>
</organism>
<evidence type="ECO:0000313" key="1">
    <source>
        <dbReference type="EMBL" id="MBB4438244.1"/>
    </source>
</evidence>
<dbReference type="AlphaFoldDB" id="A0A7W6UIZ3"/>
<proteinExistence type="predicted"/>
<sequence>MWNQRIAEAMQPGCMHQPWRKKIIKIMVLLHSADGVAWQSPPKGTSLKTLSEAEEQGFILIRGEFQKRQFRLTELGSDYVERDKRRLEARRR</sequence>
<dbReference type="EMBL" id="JACIHI010000003">
    <property type="protein sequence ID" value="MBB4438244.1"/>
    <property type="molecule type" value="Genomic_DNA"/>
</dbReference>